<keyword evidence="2" id="KW-1185">Reference proteome</keyword>
<organism evidence="1 2">
    <name type="scientific">Pluteus cervinus</name>
    <dbReference type="NCBI Taxonomy" id="181527"/>
    <lineage>
        <taxon>Eukaryota</taxon>
        <taxon>Fungi</taxon>
        <taxon>Dikarya</taxon>
        <taxon>Basidiomycota</taxon>
        <taxon>Agaricomycotina</taxon>
        <taxon>Agaricomycetes</taxon>
        <taxon>Agaricomycetidae</taxon>
        <taxon>Agaricales</taxon>
        <taxon>Pluteineae</taxon>
        <taxon>Pluteaceae</taxon>
        <taxon>Pluteus</taxon>
    </lineage>
</organism>
<accession>A0ACD3AYL2</accession>
<reference evidence="1 2" key="1">
    <citation type="journal article" date="2019" name="Nat. Ecol. Evol.">
        <title>Megaphylogeny resolves global patterns of mushroom evolution.</title>
        <authorList>
            <person name="Varga T."/>
            <person name="Krizsan K."/>
            <person name="Foldi C."/>
            <person name="Dima B."/>
            <person name="Sanchez-Garcia M."/>
            <person name="Sanchez-Ramirez S."/>
            <person name="Szollosi G.J."/>
            <person name="Szarkandi J.G."/>
            <person name="Papp V."/>
            <person name="Albert L."/>
            <person name="Andreopoulos W."/>
            <person name="Angelini C."/>
            <person name="Antonin V."/>
            <person name="Barry K.W."/>
            <person name="Bougher N.L."/>
            <person name="Buchanan P."/>
            <person name="Buyck B."/>
            <person name="Bense V."/>
            <person name="Catcheside P."/>
            <person name="Chovatia M."/>
            <person name="Cooper J."/>
            <person name="Damon W."/>
            <person name="Desjardin D."/>
            <person name="Finy P."/>
            <person name="Geml J."/>
            <person name="Haridas S."/>
            <person name="Hughes K."/>
            <person name="Justo A."/>
            <person name="Karasinski D."/>
            <person name="Kautmanova I."/>
            <person name="Kiss B."/>
            <person name="Kocsube S."/>
            <person name="Kotiranta H."/>
            <person name="LaButti K.M."/>
            <person name="Lechner B.E."/>
            <person name="Liimatainen K."/>
            <person name="Lipzen A."/>
            <person name="Lukacs Z."/>
            <person name="Mihaltcheva S."/>
            <person name="Morgado L.N."/>
            <person name="Niskanen T."/>
            <person name="Noordeloos M.E."/>
            <person name="Ohm R.A."/>
            <person name="Ortiz-Santana B."/>
            <person name="Ovrebo C."/>
            <person name="Racz N."/>
            <person name="Riley R."/>
            <person name="Savchenko A."/>
            <person name="Shiryaev A."/>
            <person name="Soop K."/>
            <person name="Spirin V."/>
            <person name="Szebenyi C."/>
            <person name="Tomsovsky M."/>
            <person name="Tulloss R.E."/>
            <person name="Uehling J."/>
            <person name="Grigoriev I.V."/>
            <person name="Vagvolgyi C."/>
            <person name="Papp T."/>
            <person name="Martin F.M."/>
            <person name="Miettinen O."/>
            <person name="Hibbett D.S."/>
            <person name="Nagy L.G."/>
        </authorList>
    </citation>
    <scope>NUCLEOTIDE SEQUENCE [LARGE SCALE GENOMIC DNA]</scope>
    <source>
        <strain evidence="1 2">NL-1719</strain>
    </source>
</reference>
<gene>
    <name evidence="1" type="ORF">BDN72DRAFT_958516</name>
</gene>
<dbReference type="EMBL" id="ML208306">
    <property type="protein sequence ID" value="TFK70900.1"/>
    <property type="molecule type" value="Genomic_DNA"/>
</dbReference>
<name>A0ACD3AYL2_9AGAR</name>
<evidence type="ECO:0000313" key="2">
    <source>
        <dbReference type="Proteomes" id="UP000308600"/>
    </source>
</evidence>
<sequence length="607" mass="69649">MRMLWAKDDPEVCLTHGDLFETAYPKNYLSHIEDSRKGLLTQDEIDQTVGNIFEHPSLDIRSIFLDFRLSGLLPPENAVSIKPFLEERQNDIQLLDSKIKDTISAIAQLSRELTQASARMVQRVSQVRLCEYLLSPLEHLHQDILEQIFIACLATRDSPGPKPNRAPLLVAAVCHRWRTIALSMPFLWNELHISHDVHVELAKVWVSRCYRPSLTLFGNNDIPSSKLKELLSDLQGPSLCPRKIDVMSSWFRGTSGDLVKDFFLDQHALEELVLRDPDGAIPSLPTTSTSLRRIYTHIIPESWHHSPPPQQLTVLWLTSKIHRNTFLVFLATCPNIESLYLEIDEDGLRLDPEPQIQKDITLHQLTYLGLWDGSETVELPQDFLQGGHFPSLRVLEYRVGKQAQSAKLWRGFIHTQTPLRRLTLQFDNALPSLESIIYILEEATSVVELSISTKAHHMPNVLEALTPMVFPSLQRLYLDVSFDKLIEWLPLEPQLTALGQAWSTSHPSDTNSTRSPTQLVVQHRYQNSILVKDRNQKWETLKVKQMFQSACPDLRVRILSILATDWFWQVPVSFGMFPLPFNSARAHEVLEDDESWSEKPYDVYQVM</sequence>
<dbReference type="Proteomes" id="UP000308600">
    <property type="component" value="Unassembled WGS sequence"/>
</dbReference>
<proteinExistence type="predicted"/>
<protein>
    <submittedName>
        <fullName evidence="1">Uncharacterized protein</fullName>
    </submittedName>
</protein>
<evidence type="ECO:0000313" key="1">
    <source>
        <dbReference type="EMBL" id="TFK70900.1"/>
    </source>
</evidence>